<keyword evidence="2" id="KW-1185">Reference proteome</keyword>
<reference evidence="1" key="1">
    <citation type="journal article" date="2020" name="Nat. Commun.">
        <title>Large-scale genome sequencing of mycorrhizal fungi provides insights into the early evolution of symbiotic traits.</title>
        <authorList>
            <person name="Miyauchi S."/>
            <person name="Kiss E."/>
            <person name="Kuo A."/>
            <person name="Drula E."/>
            <person name="Kohler A."/>
            <person name="Sanchez-Garcia M."/>
            <person name="Morin E."/>
            <person name="Andreopoulos B."/>
            <person name="Barry K.W."/>
            <person name="Bonito G."/>
            <person name="Buee M."/>
            <person name="Carver A."/>
            <person name="Chen C."/>
            <person name="Cichocki N."/>
            <person name="Clum A."/>
            <person name="Culley D."/>
            <person name="Crous P.W."/>
            <person name="Fauchery L."/>
            <person name="Girlanda M."/>
            <person name="Hayes R.D."/>
            <person name="Keri Z."/>
            <person name="LaButti K."/>
            <person name="Lipzen A."/>
            <person name="Lombard V."/>
            <person name="Magnuson J."/>
            <person name="Maillard F."/>
            <person name="Murat C."/>
            <person name="Nolan M."/>
            <person name="Ohm R.A."/>
            <person name="Pangilinan J."/>
            <person name="Pereira M.F."/>
            <person name="Perotto S."/>
            <person name="Peter M."/>
            <person name="Pfister S."/>
            <person name="Riley R."/>
            <person name="Sitrit Y."/>
            <person name="Stielow J.B."/>
            <person name="Szollosi G."/>
            <person name="Zifcakova L."/>
            <person name="Stursova M."/>
            <person name="Spatafora J.W."/>
            <person name="Tedersoo L."/>
            <person name="Vaario L.M."/>
            <person name="Yamada A."/>
            <person name="Yan M."/>
            <person name="Wang P."/>
            <person name="Xu J."/>
            <person name="Bruns T."/>
            <person name="Baldrian P."/>
            <person name="Vilgalys R."/>
            <person name="Dunand C."/>
            <person name="Henrissat B."/>
            <person name="Grigoriev I.V."/>
            <person name="Hibbett D."/>
            <person name="Nagy L.G."/>
            <person name="Martin F.M."/>
        </authorList>
    </citation>
    <scope>NUCLEOTIDE SEQUENCE</scope>
    <source>
        <strain evidence="1">UP504</strain>
    </source>
</reference>
<comment type="caution">
    <text evidence="1">The sequence shown here is derived from an EMBL/GenBank/DDBJ whole genome shotgun (WGS) entry which is preliminary data.</text>
</comment>
<gene>
    <name evidence="1" type="ORF">BS47DRAFT_1392196</name>
</gene>
<dbReference type="OrthoDB" id="2993351at2759"/>
<proteinExistence type="predicted"/>
<accession>A0A9P6DYC1</accession>
<sequence length="137" mass="15310">MGPIVSRAAFRPFTDTTPHAVYAMDRISALAEHYAIPIRNRFYLRHRAAAPPNCTLPPESNGYAKVEQDLDRVAGLVQAHFQNNPYYPFARPQDPIYTAFRTDTSKKAPNDEPGRSIAQAFLSAIEAEQTRCDANDS</sequence>
<dbReference type="EMBL" id="MU128957">
    <property type="protein sequence ID" value="KAF9514765.1"/>
    <property type="molecule type" value="Genomic_DNA"/>
</dbReference>
<protein>
    <submittedName>
        <fullName evidence="1">Uncharacterized protein</fullName>
    </submittedName>
</protein>
<dbReference type="AlphaFoldDB" id="A0A9P6DYC1"/>
<evidence type="ECO:0000313" key="2">
    <source>
        <dbReference type="Proteomes" id="UP000886523"/>
    </source>
</evidence>
<dbReference type="Proteomes" id="UP000886523">
    <property type="component" value="Unassembled WGS sequence"/>
</dbReference>
<name>A0A9P6DYC1_9AGAM</name>
<organism evidence="1 2">
    <name type="scientific">Hydnum rufescens UP504</name>
    <dbReference type="NCBI Taxonomy" id="1448309"/>
    <lineage>
        <taxon>Eukaryota</taxon>
        <taxon>Fungi</taxon>
        <taxon>Dikarya</taxon>
        <taxon>Basidiomycota</taxon>
        <taxon>Agaricomycotina</taxon>
        <taxon>Agaricomycetes</taxon>
        <taxon>Cantharellales</taxon>
        <taxon>Hydnaceae</taxon>
        <taxon>Hydnum</taxon>
    </lineage>
</organism>
<evidence type="ECO:0000313" key="1">
    <source>
        <dbReference type="EMBL" id="KAF9514765.1"/>
    </source>
</evidence>